<dbReference type="EMBL" id="OR769222">
    <property type="protein sequence ID" value="WQJ52880.1"/>
    <property type="molecule type" value="Genomic_DNA"/>
</dbReference>
<dbReference type="Proteomes" id="UP001349343">
    <property type="component" value="Segment"/>
</dbReference>
<keyword evidence="1" id="KW-1133">Transmembrane helix</keyword>
<accession>A0ABZ0Z113</accession>
<keyword evidence="3" id="KW-1185">Reference proteome</keyword>
<keyword evidence="1" id="KW-0472">Membrane</keyword>
<evidence type="ECO:0000313" key="2">
    <source>
        <dbReference type="EMBL" id="WQJ52880.1"/>
    </source>
</evidence>
<name>A0ABZ0Z113_9CAUD</name>
<proteinExistence type="predicted"/>
<evidence type="ECO:0000256" key="1">
    <source>
        <dbReference type="SAM" id="Phobius"/>
    </source>
</evidence>
<evidence type="ECO:0000313" key="3">
    <source>
        <dbReference type="Proteomes" id="UP001349343"/>
    </source>
</evidence>
<sequence>MLDSIMKTVLWLVGFFTTLCAFVFIGGVFLSFLWNYCISTIFGLPEITYLQAVALLAVIRILLPNINLKEKH</sequence>
<feature type="transmembrane region" description="Helical" evidence="1">
    <location>
        <begin position="9"/>
        <end position="34"/>
    </location>
</feature>
<keyword evidence="1" id="KW-0812">Transmembrane</keyword>
<organism evidence="2 3">
    <name type="scientific">phage Lak_Megaphage_RVC_JS4_GC31</name>
    <dbReference type="NCBI Taxonomy" id="3109228"/>
    <lineage>
        <taxon>Viruses</taxon>
        <taxon>Duplodnaviria</taxon>
        <taxon>Heunggongvirae</taxon>
        <taxon>Uroviricota</taxon>
        <taxon>Caudoviricetes</taxon>
        <taxon>Caudoviricetes code 15 clade</taxon>
    </lineage>
</organism>
<reference evidence="2 3" key="1">
    <citation type="submission" date="2023-11" db="EMBL/GenBank/DDBJ databases">
        <authorList>
            <person name="Cook R."/>
            <person name="Crisci M."/>
            <person name="Pye H."/>
            <person name="Adriaenssens E."/>
            <person name="Santini J."/>
        </authorList>
    </citation>
    <scope>NUCLEOTIDE SEQUENCE [LARGE SCALE GENOMIC DNA]</scope>
    <source>
        <strain evidence="2">Lak_Megaphage_RVC_JS4_GC31</strain>
    </source>
</reference>
<feature type="transmembrane region" description="Helical" evidence="1">
    <location>
        <begin position="40"/>
        <end position="63"/>
    </location>
</feature>
<protein>
    <submittedName>
        <fullName evidence="2">Membrane protein</fullName>
    </submittedName>
</protein>